<reference evidence="2 3" key="1">
    <citation type="submission" date="2018-10" db="EMBL/GenBank/DDBJ databases">
        <title>Kocuria tytonicola, new bacteria from the preen glands of American barn owls (Tyto furcata).</title>
        <authorList>
            <person name="Braun M.S."/>
            <person name="Wang E."/>
            <person name="Zimmermann S."/>
            <person name="Boutin S."/>
            <person name="Wagner H."/>
            <person name="Wink M."/>
        </authorList>
    </citation>
    <scope>NUCLEOTIDE SEQUENCE [LARGE SCALE GENOMIC DNA]</scope>
    <source>
        <strain evidence="2 3">473</strain>
    </source>
</reference>
<keyword evidence="1" id="KW-0812">Transmembrane</keyword>
<name>A0A3L9LBU4_9MICC</name>
<dbReference type="Proteomes" id="UP000277871">
    <property type="component" value="Unassembled WGS sequence"/>
</dbReference>
<accession>A0A3L9LBU4</accession>
<gene>
    <name evidence="2" type="ORF">EAE32_01290</name>
</gene>
<organism evidence="2 3">
    <name type="scientific">Kocuria tytonicola</name>
    <dbReference type="NCBI Taxonomy" id="2055946"/>
    <lineage>
        <taxon>Bacteria</taxon>
        <taxon>Bacillati</taxon>
        <taxon>Actinomycetota</taxon>
        <taxon>Actinomycetes</taxon>
        <taxon>Micrococcales</taxon>
        <taxon>Micrococcaceae</taxon>
        <taxon>Kocuria</taxon>
    </lineage>
</organism>
<feature type="transmembrane region" description="Helical" evidence="1">
    <location>
        <begin position="21"/>
        <end position="45"/>
    </location>
</feature>
<evidence type="ECO:0000313" key="3">
    <source>
        <dbReference type="Proteomes" id="UP000277871"/>
    </source>
</evidence>
<keyword evidence="1" id="KW-0472">Membrane</keyword>
<dbReference type="AlphaFoldDB" id="A0A3L9LBU4"/>
<dbReference type="EMBL" id="RDEX01000001">
    <property type="protein sequence ID" value="RLY93912.1"/>
    <property type="molecule type" value="Genomic_DNA"/>
</dbReference>
<keyword evidence="3" id="KW-1185">Reference proteome</keyword>
<evidence type="ECO:0000313" key="2">
    <source>
        <dbReference type="EMBL" id="RLY93912.1"/>
    </source>
</evidence>
<comment type="caution">
    <text evidence="2">The sequence shown here is derived from an EMBL/GenBank/DDBJ whole genome shotgun (WGS) entry which is preliminary data.</text>
</comment>
<proteinExistence type="predicted"/>
<protein>
    <submittedName>
        <fullName evidence="2">Uncharacterized protein</fullName>
    </submittedName>
</protein>
<dbReference type="RefSeq" id="WP_121863931.1">
    <property type="nucleotide sequence ID" value="NZ_RDEX01000001.1"/>
</dbReference>
<sequence>MAERDSRFERLRLPSWRVLRVPMVLIVVFVVLTVTAWSTAANYLLVAREPESPVDTYLGYLEGGSARQVLAPLMVQNGVDRAQLLGNAVYRAAANRPQHHEFVGTRVTGDVARVAVDVRTGSGATVRREYTVHRVSAWGPFNDSWQLRDRDDAPVAVHLPAAVDALTVNGATVRPDPSFLTPTDPSDPAAPARTWRLEGLPGAYDVALPRDSYLLTSEHAPAVISMAAPREALAEVAYTASPRMWEAVERDVQDALARCRRAVHLDPGRCPVPRELARAASSAGSRGADGRTPAERLPEGVSDVRWELASRPSLLLEQDAKDPLTFHAVRFRAAKASVEWVQDGHRKKGTVEFGIEATARTTGQRLETDVHLRSTLGPRERSSRPS</sequence>
<keyword evidence="1" id="KW-1133">Transmembrane helix</keyword>
<evidence type="ECO:0000256" key="1">
    <source>
        <dbReference type="SAM" id="Phobius"/>
    </source>
</evidence>